<dbReference type="AlphaFoldDB" id="A0A149QR59"/>
<evidence type="ECO:0000313" key="2">
    <source>
        <dbReference type="EMBL" id="KXU99807.1"/>
    </source>
</evidence>
<dbReference type="PATRIC" id="fig|442.5.peg.2214"/>
<name>A0A149QR59_9PROT</name>
<reference evidence="2 4" key="1">
    <citation type="submission" date="2015-06" db="EMBL/GenBank/DDBJ databases">
        <title>Improved classification and identification of acetic acid bacteria using matrix-assisted laser desorption/ionization time-of-flight mass spectrometry; Gluconobacter nephelii and Gluconobacter uchimurae are later heterotypic synonyms of Gluconobacter japonicus and Gluconobacter oxydans, respectively.</title>
        <authorList>
            <person name="Li L."/>
            <person name="Cleenwerck I."/>
            <person name="De Vuyst L."/>
            <person name="Vandamme P."/>
        </authorList>
    </citation>
    <scope>NUCLEOTIDE SEQUENCE [LARGE SCALE GENOMIC DNA]</scope>
    <source>
        <strain evidence="2 4">LMG 1764</strain>
    </source>
</reference>
<proteinExistence type="predicted"/>
<keyword evidence="5" id="KW-1185">Reference proteome</keyword>
<reference evidence="3" key="3">
    <citation type="submission" date="2020-04" db="EMBL/GenBank/DDBJ databases">
        <authorList>
            <person name="Sombolestani A."/>
        </authorList>
    </citation>
    <scope>NUCLEOTIDE SEQUENCE</scope>
    <source>
        <strain evidence="3">R-71646</strain>
    </source>
</reference>
<organism evidence="2 4">
    <name type="scientific">Gluconobacter potus</name>
    <dbReference type="NCBI Taxonomy" id="2724927"/>
    <lineage>
        <taxon>Bacteria</taxon>
        <taxon>Pseudomonadati</taxon>
        <taxon>Pseudomonadota</taxon>
        <taxon>Alphaproteobacteria</taxon>
        <taxon>Acetobacterales</taxon>
        <taxon>Acetobacteraceae</taxon>
        <taxon>Gluconobacter</taxon>
    </lineage>
</organism>
<keyword evidence="1" id="KW-1133">Transmembrane helix</keyword>
<dbReference type="EMBL" id="LHZB01000119">
    <property type="protein sequence ID" value="KXU99807.1"/>
    <property type="molecule type" value="Genomic_DNA"/>
</dbReference>
<reference evidence="3 5" key="4">
    <citation type="submission" date="2020-11" db="EMBL/GenBank/DDBJ databases">
        <title>Description of novel Gluconobacter species.</title>
        <authorList>
            <person name="Cleenwerck I."/>
            <person name="Cnockaert M."/>
            <person name="Borremans W."/>
            <person name="Wieme A.D."/>
            <person name="De Vuyst L."/>
            <person name="Vandamme P."/>
        </authorList>
    </citation>
    <scope>NUCLEOTIDE SEQUENCE [LARGE SCALE GENOMIC DNA]</scope>
    <source>
        <strain evidence="3 5">R-71646</strain>
    </source>
</reference>
<reference evidence="5" key="2">
    <citation type="submission" date="2020-04" db="EMBL/GenBank/DDBJ databases">
        <title>Description of novel Gluconacetobacter.</title>
        <authorList>
            <person name="Sombolestani A."/>
        </authorList>
    </citation>
    <scope>NUCLEOTIDE SEQUENCE [LARGE SCALE GENOMIC DNA]</scope>
    <source>
        <strain evidence="5">R-71646</strain>
    </source>
</reference>
<keyword evidence="1" id="KW-0472">Membrane</keyword>
<keyword evidence="1" id="KW-0812">Transmembrane</keyword>
<gene>
    <name evidence="2" type="ORF">AD929_13700</name>
    <name evidence="3" type="ORF">HKD31_05460</name>
</gene>
<evidence type="ECO:0000313" key="5">
    <source>
        <dbReference type="Proteomes" id="UP000644588"/>
    </source>
</evidence>
<dbReference type="RefSeq" id="WP_034954040.1">
    <property type="nucleotide sequence ID" value="NZ_JABCQF010000002.1"/>
</dbReference>
<dbReference type="GeneID" id="56905992"/>
<evidence type="ECO:0000313" key="3">
    <source>
        <dbReference type="EMBL" id="MBF0882196.1"/>
    </source>
</evidence>
<protein>
    <submittedName>
        <fullName evidence="2">Uncharacterized protein</fullName>
    </submittedName>
</protein>
<dbReference type="Proteomes" id="UP000075573">
    <property type="component" value="Unassembled WGS sequence"/>
</dbReference>
<evidence type="ECO:0000256" key="1">
    <source>
        <dbReference type="SAM" id="Phobius"/>
    </source>
</evidence>
<comment type="caution">
    <text evidence="2">The sequence shown here is derived from an EMBL/GenBank/DDBJ whole genome shotgun (WGS) entry which is preliminary data.</text>
</comment>
<accession>A0A149QR59</accession>
<evidence type="ECO:0000313" key="4">
    <source>
        <dbReference type="Proteomes" id="UP000075573"/>
    </source>
</evidence>
<dbReference type="Proteomes" id="UP000644588">
    <property type="component" value="Unassembled WGS sequence"/>
</dbReference>
<sequence length="67" mass="7190">MPLAFVYAIILVILGALRLAMPEAHGLLMTLAKVSAVCLVISALVDLWMMREGVEPPSMTEASFTAD</sequence>
<dbReference type="EMBL" id="JABCQF010000002">
    <property type="protein sequence ID" value="MBF0882196.1"/>
    <property type="molecule type" value="Genomic_DNA"/>
</dbReference>
<feature type="transmembrane region" description="Helical" evidence="1">
    <location>
        <begin position="28"/>
        <end position="49"/>
    </location>
</feature>